<feature type="domain" description="WH1" evidence="3">
    <location>
        <begin position="1"/>
        <end position="107"/>
    </location>
</feature>
<accession>A0A0L0DL24</accession>
<dbReference type="SUPFAM" id="SSF50729">
    <property type="entry name" value="PH domain-like"/>
    <property type="match status" value="1"/>
</dbReference>
<dbReference type="AlphaFoldDB" id="A0A0L0DL24"/>
<keyword evidence="5" id="KW-1185">Reference proteome</keyword>
<dbReference type="Pfam" id="PF00568">
    <property type="entry name" value="WH1"/>
    <property type="match status" value="1"/>
</dbReference>
<dbReference type="STRING" id="461836.A0A0L0DL24"/>
<evidence type="ECO:0000256" key="2">
    <source>
        <dbReference type="SAM" id="MobiDB-lite"/>
    </source>
</evidence>
<protein>
    <recommendedName>
        <fullName evidence="3">WH1 domain-containing protein</fullName>
    </recommendedName>
</protein>
<dbReference type="SMART" id="SM00461">
    <property type="entry name" value="WH1"/>
    <property type="match status" value="1"/>
</dbReference>
<proteinExistence type="predicted"/>
<evidence type="ECO:0000313" key="5">
    <source>
        <dbReference type="Proteomes" id="UP000054408"/>
    </source>
</evidence>
<dbReference type="OrthoDB" id="31170at2759"/>
<dbReference type="Proteomes" id="UP000054408">
    <property type="component" value="Unassembled WGS sequence"/>
</dbReference>
<sequence>MLGNREKAVVQVVASVFHYIDGAWAPKGRSSIGLYHNAALNRYRVVAYDAAKNVTINSNMSADMVYRKASETFHQWSDGRTIYGVNFADIPTADKFFANMSSSIDALKSSPPAAASPVTSPQPSPTLTPTPTPTPAPKPASAPAPAPAIAPADLAAKLARGPPPGGRPPSGTGVKPAPSPDAGNGGASGPPGARPMGPQPGAMGDMSELQARLAARKNSKPITEPPPAGAKPPPAGAKPPPAGTKPPPAGAKPPPAGAKPPPAGAKPPPAGAKPPPAAFGAELPAAPPPDPSAFATINFEDIGAIPMAPPDTSTDELRELIQDLRTEVADVRLDLQSFKSEITSLLATSLETIRDEIIYTLGGTPLEQPLGLTPLK</sequence>
<feature type="region of interest" description="Disordered" evidence="2">
    <location>
        <begin position="107"/>
        <end position="292"/>
    </location>
</feature>
<evidence type="ECO:0000256" key="1">
    <source>
        <dbReference type="SAM" id="Coils"/>
    </source>
</evidence>
<feature type="coiled-coil region" evidence="1">
    <location>
        <begin position="314"/>
        <end position="341"/>
    </location>
</feature>
<reference evidence="4 5" key="1">
    <citation type="submission" date="2010-05" db="EMBL/GenBank/DDBJ databases">
        <title>The Genome Sequence of Thecamonas trahens ATCC 50062.</title>
        <authorList>
            <consortium name="The Broad Institute Genome Sequencing Platform"/>
            <person name="Russ C."/>
            <person name="Cuomo C."/>
            <person name="Shea T."/>
            <person name="Young S.K."/>
            <person name="Zeng Q."/>
            <person name="Koehrsen M."/>
            <person name="Haas B."/>
            <person name="Borodovsky M."/>
            <person name="Guigo R."/>
            <person name="Alvarado L."/>
            <person name="Berlin A."/>
            <person name="Bochicchio J."/>
            <person name="Borenstein D."/>
            <person name="Chapman S."/>
            <person name="Chen Z."/>
            <person name="Freedman E."/>
            <person name="Gellesch M."/>
            <person name="Goldberg J."/>
            <person name="Griggs A."/>
            <person name="Gujja S."/>
            <person name="Heilman E."/>
            <person name="Heiman D."/>
            <person name="Hepburn T."/>
            <person name="Howarth C."/>
            <person name="Jen D."/>
            <person name="Larson L."/>
            <person name="Mehta T."/>
            <person name="Park D."/>
            <person name="Pearson M."/>
            <person name="Roberts A."/>
            <person name="Saif S."/>
            <person name="Shenoy N."/>
            <person name="Sisk P."/>
            <person name="Stolte C."/>
            <person name="Sykes S."/>
            <person name="Thomson T."/>
            <person name="Walk T."/>
            <person name="White J."/>
            <person name="Yandava C."/>
            <person name="Burger G."/>
            <person name="Gray M.W."/>
            <person name="Holland P.W.H."/>
            <person name="King N."/>
            <person name="Lang F.B.F."/>
            <person name="Roger A.J."/>
            <person name="Ruiz-Trillo I."/>
            <person name="Lander E."/>
            <person name="Nusbaum C."/>
        </authorList>
    </citation>
    <scope>NUCLEOTIDE SEQUENCE [LARGE SCALE GENOMIC DNA]</scope>
    <source>
        <strain evidence="4 5">ATCC 50062</strain>
    </source>
</reference>
<name>A0A0L0DL24_THETB</name>
<dbReference type="PANTHER" id="PTHR11202">
    <property type="entry name" value="SPROUTY-RELATED, EVH1 DOMAIN-CONTAINING PROTEIN FAMILY MEMBER"/>
    <property type="match status" value="1"/>
</dbReference>
<dbReference type="InterPro" id="IPR000697">
    <property type="entry name" value="WH1/EVH1_dom"/>
</dbReference>
<dbReference type="PROSITE" id="PS50229">
    <property type="entry name" value="WH1"/>
    <property type="match status" value="1"/>
</dbReference>
<dbReference type="PANTHER" id="PTHR11202:SF22">
    <property type="entry name" value="PROTEIN ENABLED"/>
    <property type="match status" value="1"/>
</dbReference>
<feature type="compositionally biased region" description="Pro residues" evidence="2">
    <location>
        <begin position="223"/>
        <end position="277"/>
    </location>
</feature>
<dbReference type="InterPro" id="IPR011993">
    <property type="entry name" value="PH-like_dom_sf"/>
</dbReference>
<evidence type="ECO:0000313" key="4">
    <source>
        <dbReference type="EMBL" id="KNC53049.1"/>
    </source>
</evidence>
<dbReference type="RefSeq" id="XP_013754726.1">
    <property type="nucleotide sequence ID" value="XM_013899272.1"/>
</dbReference>
<feature type="compositionally biased region" description="Low complexity" evidence="2">
    <location>
        <begin position="149"/>
        <end position="159"/>
    </location>
</feature>
<feature type="compositionally biased region" description="Pro residues" evidence="2">
    <location>
        <begin position="120"/>
        <end position="148"/>
    </location>
</feature>
<gene>
    <name evidence="4" type="ORF">AMSG_09341</name>
</gene>
<dbReference type="eggNOG" id="KOG4590">
    <property type="taxonomic scope" value="Eukaryota"/>
</dbReference>
<dbReference type="EMBL" id="GL349478">
    <property type="protein sequence ID" value="KNC53049.1"/>
    <property type="molecule type" value="Genomic_DNA"/>
</dbReference>
<dbReference type="Gene3D" id="2.30.29.30">
    <property type="entry name" value="Pleckstrin-homology domain (PH domain)/Phosphotyrosine-binding domain (PTB)"/>
    <property type="match status" value="1"/>
</dbReference>
<keyword evidence="1" id="KW-0175">Coiled coil</keyword>
<dbReference type="GeneID" id="25567827"/>
<evidence type="ECO:0000259" key="3">
    <source>
        <dbReference type="PROSITE" id="PS50229"/>
    </source>
</evidence>
<organism evidence="4 5">
    <name type="scientific">Thecamonas trahens ATCC 50062</name>
    <dbReference type="NCBI Taxonomy" id="461836"/>
    <lineage>
        <taxon>Eukaryota</taxon>
        <taxon>Apusozoa</taxon>
        <taxon>Apusomonadida</taxon>
        <taxon>Apusomonadidae</taxon>
        <taxon>Thecamonas</taxon>
    </lineage>
</organism>
<feature type="compositionally biased region" description="Low complexity" evidence="2">
    <location>
        <begin position="107"/>
        <end position="119"/>
    </location>
</feature>